<keyword evidence="3" id="KW-1185">Reference proteome</keyword>
<protein>
    <recommendedName>
        <fullName evidence="4">Invasion protein IalB</fullName>
    </recommendedName>
</protein>
<dbReference type="InterPro" id="IPR038696">
    <property type="entry name" value="IalB_sf"/>
</dbReference>
<evidence type="ECO:0008006" key="4">
    <source>
        <dbReference type="Google" id="ProtNLM"/>
    </source>
</evidence>
<feature type="chain" id="PRO_5018060714" description="Invasion protein IalB" evidence="1">
    <location>
        <begin position="22"/>
        <end position="172"/>
    </location>
</feature>
<dbReference type="Proteomes" id="UP000278222">
    <property type="component" value="Unassembled WGS sequence"/>
</dbReference>
<comment type="caution">
    <text evidence="2">The sequence shown here is derived from an EMBL/GenBank/DDBJ whole genome shotgun (WGS) entry which is preliminary data.</text>
</comment>
<dbReference type="Gene3D" id="2.60.40.1880">
    <property type="entry name" value="Invasion associated locus B (IalB) protein"/>
    <property type="match status" value="1"/>
</dbReference>
<dbReference type="RefSeq" id="WP_123690789.1">
    <property type="nucleotide sequence ID" value="NZ_AP019700.1"/>
</dbReference>
<dbReference type="Pfam" id="PF06776">
    <property type="entry name" value="IalB"/>
    <property type="match status" value="1"/>
</dbReference>
<proteinExistence type="predicted"/>
<reference evidence="2 3" key="1">
    <citation type="submission" date="2018-11" db="EMBL/GenBank/DDBJ databases">
        <title>Genomic Encyclopedia of Type Strains, Phase IV (KMG-IV): sequencing the most valuable type-strain genomes for metagenomic binning, comparative biology and taxonomic classification.</title>
        <authorList>
            <person name="Goeker M."/>
        </authorList>
    </citation>
    <scope>NUCLEOTIDE SEQUENCE [LARGE SCALE GENOMIC DNA]</scope>
    <source>
        <strain evidence="2 3">DSM 5900</strain>
    </source>
</reference>
<dbReference type="OrthoDB" id="9806572at2"/>
<feature type="signal peptide" evidence="1">
    <location>
        <begin position="1"/>
        <end position="21"/>
    </location>
</feature>
<evidence type="ECO:0000256" key="1">
    <source>
        <dbReference type="SAM" id="SignalP"/>
    </source>
</evidence>
<organism evidence="2 3">
    <name type="scientific">Stella humosa</name>
    <dbReference type="NCBI Taxonomy" id="94"/>
    <lineage>
        <taxon>Bacteria</taxon>
        <taxon>Pseudomonadati</taxon>
        <taxon>Pseudomonadota</taxon>
        <taxon>Alphaproteobacteria</taxon>
        <taxon>Rhodospirillales</taxon>
        <taxon>Stellaceae</taxon>
        <taxon>Stella</taxon>
    </lineage>
</organism>
<evidence type="ECO:0000313" key="3">
    <source>
        <dbReference type="Proteomes" id="UP000278222"/>
    </source>
</evidence>
<dbReference type="EMBL" id="RJKX01000014">
    <property type="protein sequence ID" value="ROP91140.1"/>
    <property type="molecule type" value="Genomic_DNA"/>
</dbReference>
<gene>
    <name evidence="2" type="ORF">EDC65_3003</name>
</gene>
<sequence length="172" mass="17968">MTRTTLIALALLVGVGQGAAAANPAVETLGAFQDWSAFAFTENGQRVCFVQSKPTSSEPKGARRGAINTLVTHRPAEKATDVVSILMGYPLRPGSDVEVEVDGQKFKLFVDGEAAWAPDARTDSALAEAFAKGSKASVKGVSTRGTRTTDTYSLSGFTAASNAIAKGCNIKR</sequence>
<dbReference type="InterPro" id="IPR010642">
    <property type="entry name" value="Invasion_prot_B"/>
</dbReference>
<keyword evidence="1" id="KW-0732">Signal</keyword>
<accession>A0A3N1LIM7</accession>
<dbReference type="AlphaFoldDB" id="A0A3N1LIM7"/>
<name>A0A3N1LIM7_9PROT</name>
<evidence type="ECO:0000313" key="2">
    <source>
        <dbReference type="EMBL" id="ROP91140.1"/>
    </source>
</evidence>